<feature type="compositionally biased region" description="Basic and acidic residues" evidence="1">
    <location>
        <begin position="25"/>
        <end position="35"/>
    </location>
</feature>
<organism evidence="2 3">
    <name type="scientific">Portunus trituberculatus</name>
    <name type="common">Swimming crab</name>
    <name type="synonym">Neptunus trituberculatus</name>
    <dbReference type="NCBI Taxonomy" id="210409"/>
    <lineage>
        <taxon>Eukaryota</taxon>
        <taxon>Metazoa</taxon>
        <taxon>Ecdysozoa</taxon>
        <taxon>Arthropoda</taxon>
        <taxon>Crustacea</taxon>
        <taxon>Multicrustacea</taxon>
        <taxon>Malacostraca</taxon>
        <taxon>Eumalacostraca</taxon>
        <taxon>Eucarida</taxon>
        <taxon>Decapoda</taxon>
        <taxon>Pleocyemata</taxon>
        <taxon>Brachyura</taxon>
        <taxon>Eubrachyura</taxon>
        <taxon>Portunoidea</taxon>
        <taxon>Portunidae</taxon>
        <taxon>Portuninae</taxon>
        <taxon>Portunus</taxon>
    </lineage>
</organism>
<dbReference type="AlphaFoldDB" id="A0A5B7K9M7"/>
<gene>
    <name evidence="2" type="ORF">E2C01_097457</name>
</gene>
<sequence>MRISLARLCIRRINLYRVQGANEGLARRSAPDSHAKPPSPRLCRHQTIVTITITTHHYPPPSPTITATTTFSIVHLKPRVP</sequence>
<evidence type="ECO:0000256" key="1">
    <source>
        <dbReference type="SAM" id="MobiDB-lite"/>
    </source>
</evidence>
<accession>A0A5B7K9M7</accession>
<feature type="region of interest" description="Disordered" evidence="1">
    <location>
        <begin position="21"/>
        <end position="41"/>
    </location>
</feature>
<evidence type="ECO:0000313" key="2">
    <source>
        <dbReference type="EMBL" id="MPD01908.1"/>
    </source>
</evidence>
<name>A0A5B7K9M7_PORTR</name>
<keyword evidence="3" id="KW-1185">Reference proteome</keyword>
<dbReference type="EMBL" id="VSRR010129072">
    <property type="protein sequence ID" value="MPD01908.1"/>
    <property type="molecule type" value="Genomic_DNA"/>
</dbReference>
<proteinExistence type="predicted"/>
<reference evidence="2 3" key="1">
    <citation type="submission" date="2019-05" db="EMBL/GenBank/DDBJ databases">
        <title>Another draft genome of Portunus trituberculatus and its Hox gene families provides insights of decapod evolution.</title>
        <authorList>
            <person name="Jeong J.-H."/>
            <person name="Song I."/>
            <person name="Kim S."/>
            <person name="Choi T."/>
            <person name="Kim D."/>
            <person name="Ryu S."/>
            <person name="Kim W."/>
        </authorList>
    </citation>
    <scope>NUCLEOTIDE SEQUENCE [LARGE SCALE GENOMIC DNA]</scope>
    <source>
        <tissue evidence="2">Muscle</tissue>
    </source>
</reference>
<evidence type="ECO:0000313" key="3">
    <source>
        <dbReference type="Proteomes" id="UP000324222"/>
    </source>
</evidence>
<protein>
    <submittedName>
        <fullName evidence="2">Uncharacterized protein</fullName>
    </submittedName>
</protein>
<comment type="caution">
    <text evidence="2">The sequence shown here is derived from an EMBL/GenBank/DDBJ whole genome shotgun (WGS) entry which is preliminary data.</text>
</comment>
<dbReference type="Proteomes" id="UP000324222">
    <property type="component" value="Unassembled WGS sequence"/>
</dbReference>